<evidence type="ECO:0000256" key="3">
    <source>
        <dbReference type="ARBA" id="ARBA00022475"/>
    </source>
</evidence>
<evidence type="ECO:0000256" key="12">
    <source>
        <dbReference type="RuleBase" id="RU003346"/>
    </source>
</evidence>
<evidence type="ECO:0000256" key="11">
    <source>
        <dbReference type="ARBA" id="ARBA00069106"/>
    </source>
</evidence>
<dbReference type="InterPro" id="IPR036259">
    <property type="entry name" value="MFS_trans_sf"/>
</dbReference>
<keyword evidence="8" id="KW-0325">Glycoprotein</keyword>
<feature type="transmembrane region" description="Helical" evidence="13">
    <location>
        <begin position="308"/>
        <end position="332"/>
    </location>
</feature>
<reference evidence="15" key="1">
    <citation type="journal article" date="2014" name="Insect Biochem. Mol. Biol.">
        <title>An insight into the sialome of the frog biting fly, Corethrella appendiculata.</title>
        <authorList>
            <person name="Ribeiro J.M.C."/>
            <person name="Chagas A.C."/>
            <person name="Pham V.M."/>
            <person name="Lounibos L.P."/>
            <person name="Calvo E."/>
        </authorList>
    </citation>
    <scope>NUCLEOTIDE SEQUENCE</scope>
    <source>
        <tissue evidence="15">Salivary glands</tissue>
    </source>
</reference>
<dbReference type="PANTHER" id="PTHR48021">
    <property type="match status" value="1"/>
</dbReference>
<accession>U5ESS0</accession>
<dbReference type="PROSITE" id="PS50850">
    <property type="entry name" value="MFS"/>
    <property type="match status" value="1"/>
</dbReference>
<keyword evidence="2 12" id="KW-0813">Transport</keyword>
<dbReference type="PRINTS" id="PR00171">
    <property type="entry name" value="SUGRTRNSPORT"/>
</dbReference>
<dbReference type="SUPFAM" id="SSF103473">
    <property type="entry name" value="MFS general substrate transporter"/>
    <property type="match status" value="1"/>
</dbReference>
<dbReference type="FunFam" id="1.20.1250.20:FF:000055">
    <property type="entry name" value="Facilitated trehalose transporter Tret1-2 homolog"/>
    <property type="match status" value="1"/>
</dbReference>
<dbReference type="AlphaFoldDB" id="U5ESS0"/>
<feature type="transmembrane region" description="Helical" evidence="13">
    <location>
        <begin position="192"/>
        <end position="210"/>
    </location>
</feature>
<comment type="subcellular location">
    <subcellularLocation>
        <location evidence="1">Cell membrane</location>
        <topology evidence="1">Multi-pass membrane protein</topology>
    </subcellularLocation>
</comment>
<dbReference type="InterPro" id="IPR044775">
    <property type="entry name" value="MFS_ERD6/Tret1-like"/>
</dbReference>
<feature type="transmembrane region" description="Helical" evidence="13">
    <location>
        <begin position="410"/>
        <end position="429"/>
    </location>
</feature>
<dbReference type="PANTHER" id="PTHR48021:SF47">
    <property type="entry name" value="GH17672P"/>
    <property type="match status" value="1"/>
</dbReference>
<keyword evidence="5 13" id="KW-0812">Transmembrane</keyword>
<dbReference type="Gene3D" id="1.20.1250.20">
    <property type="entry name" value="MFS general substrate transporter like domains"/>
    <property type="match status" value="1"/>
</dbReference>
<dbReference type="EMBL" id="GANO01003127">
    <property type="protein sequence ID" value="JAB56744.1"/>
    <property type="molecule type" value="mRNA"/>
</dbReference>
<keyword evidence="7 13" id="KW-0472">Membrane</keyword>
<feature type="transmembrane region" description="Helical" evidence="13">
    <location>
        <begin position="165"/>
        <end position="186"/>
    </location>
</feature>
<evidence type="ECO:0000256" key="4">
    <source>
        <dbReference type="ARBA" id="ARBA00022597"/>
    </source>
</evidence>
<feature type="transmembrane region" description="Helical" evidence="13">
    <location>
        <begin position="441"/>
        <end position="461"/>
    </location>
</feature>
<dbReference type="InterPro" id="IPR005828">
    <property type="entry name" value="MFS_sugar_transport-like"/>
</dbReference>
<dbReference type="InterPro" id="IPR020846">
    <property type="entry name" value="MFS_dom"/>
</dbReference>
<evidence type="ECO:0000256" key="7">
    <source>
        <dbReference type="ARBA" id="ARBA00023136"/>
    </source>
</evidence>
<dbReference type="InterPro" id="IPR005829">
    <property type="entry name" value="Sugar_transporter_CS"/>
</dbReference>
<comment type="similarity">
    <text evidence="9">Belongs to the major facilitator superfamily. Sugar transporter (TC 2.A.1.1) family. Trehalose transporter subfamily.</text>
</comment>
<protein>
    <recommendedName>
        <fullName evidence="11">Facilitated trehalose transporter Tret1</fullName>
    </recommendedName>
</protein>
<keyword evidence="4" id="KW-0762">Sugar transport</keyword>
<comment type="function">
    <text evidence="10">High-capacity facilitative transporter for trehalose. Does not transport maltose, sucrose or lactose. Mediates the bidirectional transfer of trehalose. Responsible for the transport of trehalose synthesized in the fat body and the incorporation of trehalose into other tissues that require a carbon source, thereby regulating trehalose levels in the hemolymph.</text>
</comment>
<feature type="transmembrane region" description="Helical" evidence="13">
    <location>
        <begin position="373"/>
        <end position="398"/>
    </location>
</feature>
<dbReference type="InterPro" id="IPR050549">
    <property type="entry name" value="MFS_Trehalose_Transporter"/>
</dbReference>
<dbReference type="NCBIfam" id="TIGR00879">
    <property type="entry name" value="SP"/>
    <property type="match status" value="1"/>
</dbReference>
<feature type="transmembrane region" description="Helical" evidence="13">
    <location>
        <begin position="132"/>
        <end position="153"/>
    </location>
</feature>
<keyword evidence="3" id="KW-1003">Cell membrane</keyword>
<dbReference type="GO" id="GO:0005886">
    <property type="term" value="C:plasma membrane"/>
    <property type="evidence" value="ECO:0007669"/>
    <property type="project" value="UniProtKB-SubCell"/>
</dbReference>
<feature type="transmembrane region" description="Helical" evidence="13">
    <location>
        <begin position="32"/>
        <end position="52"/>
    </location>
</feature>
<evidence type="ECO:0000256" key="13">
    <source>
        <dbReference type="SAM" id="Phobius"/>
    </source>
</evidence>
<evidence type="ECO:0000256" key="10">
    <source>
        <dbReference type="ARBA" id="ARBA00060205"/>
    </source>
</evidence>
<evidence type="ECO:0000259" key="14">
    <source>
        <dbReference type="PROSITE" id="PS50850"/>
    </source>
</evidence>
<evidence type="ECO:0000256" key="6">
    <source>
        <dbReference type="ARBA" id="ARBA00022989"/>
    </source>
</evidence>
<sequence length="480" mass="52453">MNPADLNYQVVNSFEQSERKPRMEQGQKYRQFLAGIIVNLASVALGTTLGWTSPMGSKFAKPGDLSPLDRKPTDEEDSWIGSLLALGALIAPFAAGPLADRFGRKLTLLGSTVFFALSWILLLTTTTVAQILVARLFQGFGVGFVMTVQTMYIGEIAEDSVRGALGSFMQLFIVTGILYVYCVGPYVNYAALQWICLVLPILFAVTFFFMPETPHFYIAKGRKDDAMNSLRFLRGKSEAGVQEELLSIQASVEESMRNKASVTDLFKSSGNVKALIICSGLISFQQLSGINVILFYSQKIFEKTGSSLAPEISTILVGAVQVLASGATPLVVDRLGRKPILLVSAGGMCLSLGTMGLYFYLDFIKSEAVDSISWLPVASLIFFVTVYCIGFGPLPWAVLGEMFPANIKSIASSMVASTCWILGFVVLKWFSTLDAAVGSHWSFWIFGICCAVAFVFTYTMVMETKGLSLQEIQDRLNGRK</sequence>
<evidence type="ECO:0000313" key="15">
    <source>
        <dbReference type="EMBL" id="JAB56744.1"/>
    </source>
</evidence>
<keyword evidence="6 13" id="KW-1133">Transmembrane helix</keyword>
<name>U5ESS0_9DIPT</name>
<evidence type="ECO:0000256" key="2">
    <source>
        <dbReference type="ARBA" id="ARBA00022448"/>
    </source>
</evidence>
<organism evidence="15">
    <name type="scientific">Corethrella appendiculata</name>
    <dbReference type="NCBI Taxonomy" id="1370023"/>
    <lineage>
        <taxon>Eukaryota</taxon>
        <taxon>Metazoa</taxon>
        <taxon>Ecdysozoa</taxon>
        <taxon>Arthropoda</taxon>
        <taxon>Hexapoda</taxon>
        <taxon>Insecta</taxon>
        <taxon>Pterygota</taxon>
        <taxon>Neoptera</taxon>
        <taxon>Endopterygota</taxon>
        <taxon>Diptera</taxon>
        <taxon>Nematocera</taxon>
        <taxon>Culicoidea</taxon>
        <taxon>Chaoboridae</taxon>
        <taxon>Corethrella</taxon>
    </lineage>
</organism>
<evidence type="ECO:0000256" key="8">
    <source>
        <dbReference type="ARBA" id="ARBA00023180"/>
    </source>
</evidence>
<dbReference type="CDD" id="cd17358">
    <property type="entry name" value="MFS_GLUT6_8_Class3_like"/>
    <property type="match status" value="1"/>
</dbReference>
<evidence type="ECO:0000256" key="9">
    <source>
        <dbReference type="ARBA" id="ARBA00024348"/>
    </source>
</evidence>
<dbReference type="PROSITE" id="PS00217">
    <property type="entry name" value="SUGAR_TRANSPORT_2"/>
    <property type="match status" value="1"/>
</dbReference>
<feature type="transmembrane region" description="Helical" evidence="13">
    <location>
        <begin position="106"/>
        <end position="126"/>
    </location>
</feature>
<dbReference type="Pfam" id="PF00083">
    <property type="entry name" value="Sugar_tr"/>
    <property type="match status" value="1"/>
</dbReference>
<dbReference type="GO" id="GO:0015574">
    <property type="term" value="F:trehalose transmembrane transporter activity"/>
    <property type="evidence" value="ECO:0007669"/>
    <property type="project" value="UniProtKB-ARBA"/>
</dbReference>
<feature type="transmembrane region" description="Helical" evidence="13">
    <location>
        <begin position="339"/>
        <end position="361"/>
    </location>
</feature>
<proteinExistence type="evidence at transcript level"/>
<evidence type="ECO:0000256" key="1">
    <source>
        <dbReference type="ARBA" id="ARBA00004651"/>
    </source>
</evidence>
<feature type="domain" description="Major facilitator superfamily (MFS) profile" evidence="14">
    <location>
        <begin position="34"/>
        <end position="465"/>
    </location>
</feature>
<dbReference type="InterPro" id="IPR003663">
    <property type="entry name" value="Sugar/inositol_transpt"/>
</dbReference>
<feature type="transmembrane region" description="Helical" evidence="13">
    <location>
        <begin position="274"/>
        <end position="296"/>
    </location>
</feature>
<dbReference type="PROSITE" id="PS00216">
    <property type="entry name" value="SUGAR_TRANSPORT_1"/>
    <property type="match status" value="1"/>
</dbReference>
<dbReference type="GO" id="GO:0051119">
    <property type="term" value="F:sugar transmembrane transporter activity"/>
    <property type="evidence" value="ECO:0007669"/>
    <property type="project" value="InterPro"/>
</dbReference>
<evidence type="ECO:0000256" key="5">
    <source>
        <dbReference type="ARBA" id="ARBA00022692"/>
    </source>
</evidence>